<dbReference type="Proteomes" id="UP000285317">
    <property type="component" value="Chromosome"/>
</dbReference>
<dbReference type="RefSeq" id="WP_127888086.1">
    <property type="nucleotide sequence ID" value="NZ_CP028137.1"/>
</dbReference>
<dbReference type="InterPro" id="IPR010359">
    <property type="entry name" value="IrrE_HExxH"/>
</dbReference>
<name>A0A3Q9UTC6_9MICO</name>
<gene>
    <name evidence="3" type="ORF">C1I64_17450</name>
</gene>
<proteinExistence type="predicted"/>
<protein>
    <submittedName>
        <fullName evidence="3">DNA-binding protein</fullName>
    </submittedName>
</protein>
<feature type="compositionally biased region" description="Basic and acidic residues" evidence="1">
    <location>
        <begin position="75"/>
        <end position="88"/>
    </location>
</feature>
<dbReference type="PANTHER" id="PTHR43236:SF2">
    <property type="entry name" value="BLL0069 PROTEIN"/>
    <property type="match status" value="1"/>
</dbReference>
<dbReference type="Gene3D" id="1.10.10.2910">
    <property type="match status" value="1"/>
</dbReference>
<reference evidence="3 4" key="1">
    <citation type="submission" date="2018-03" db="EMBL/GenBank/DDBJ databases">
        <title>Bacteriophage NCPPB3778 and a type I-E CRISPR drive the evolution of the US Biological Select Agent, Rathayibacter toxicus.</title>
        <authorList>
            <person name="Davis E.W.II."/>
            <person name="Tabima J.F."/>
            <person name="Weisberg A.J."/>
            <person name="Dantas Lopes L."/>
            <person name="Wiseman M.S."/>
            <person name="Wiseman M.S."/>
            <person name="Pupko T."/>
            <person name="Belcher M.S."/>
            <person name="Sechler A.J."/>
            <person name="Tancos M.A."/>
            <person name="Schroeder B.K."/>
            <person name="Murray T.D."/>
            <person name="Luster D.G."/>
            <person name="Schneider W.L."/>
            <person name="Rogers E."/>
            <person name="Andreote F.D."/>
            <person name="Grunwald N.J."/>
            <person name="Putnam M.L."/>
            <person name="Chang J.H."/>
        </authorList>
    </citation>
    <scope>NUCLEOTIDE SEQUENCE [LARGE SCALE GENOMIC DNA]</scope>
    <source>
        <strain evidence="3 4">DSM 15932</strain>
    </source>
</reference>
<evidence type="ECO:0000313" key="3">
    <source>
        <dbReference type="EMBL" id="AZZ53643.1"/>
    </source>
</evidence>
<keyword evidence="3" id="KW-0238">DNA-binding</keyword>
<accession>A0A3Q9UTC6</accession>
<evidence type="ECO:0000313" key="4">
    <source>
        <dbReference type="Proteomes" id="UP000285317"/>
    </source>
</evidence>
<dbReference type="InterPro" id="IPR052345">
    <property type="entry name" value="Rad_response_metalloprotease"/>
</dbReference>
<sequence length="383" mass="42455">MSVRIPVSAEVLRWAAERAGWSETTVRERFPRFDRWLVSDPPPTLPQLRSFARAARLPFGYLLLPTPPEETAGIPDRRTRGGAQRRELSPDLRDTLSTCQRRQGWYRDFALAHGLVEIALVGSASLDEPVEIVADRISTMIGFDRERRGRFPSWDAAFRRLIDLVESAGVLVSVSGVVGSDTHRVLDPQEFGGFALVDDYAPLVFVNAADTKAAQIFTLVHELGHIVAGESALSEVGSTGSARDEHERWCDRIAAEMLVPRATLPGEFRGTTDAEELDRLAALYRVSTLVVLRRLVDIGLIDEDEYWSRSGDEAARVREAARGARRSGGSFYRTQPLRLGRRFARAVISDARSGGTTYGEAYRLLGTTKAETFRKLADELGVA</sequence>
<dbReference type="Pfam" id="PF06114">
    <property type="entry name" value="Peptidase_M78"/>
    <property type="match status" value="1"/>
</dbReference>
<feature type="domain" description="IrrE N-terminal-like" evidence="2">
    <location>
        <begin position="182"/>
        <end position="295"/>
    </location>
</feature>
<feature type="region of interest" description="Disordered" evidence="1">
    <location>
        <begin position="68"/>
        <end position="88"/>
    </location>
</feature>
<organism evidence="3 4">
    <name type="scientific">Rathayibacter festucae DSM 15932</name>
    <dbReference type="NCBI Taxonomy" id="1328866"/>
    <lineage>
        <taxon>Bacteria</taxon>
        <taxon>Bacillati</taxon>
        <taxon>Actinomycetota</taxon>
        <taxon>Actinomycetes</taxon>
        <taxon>Micrococcales</taxon>
        <taxon>Microbacteriaceae</taxon>
        <taxon>Rathayibacter</taxon>
    </lineage>
</organism>
<evidence type="ECO:0000259" key="2">
    <source>
        <dbReference type="Pfam" id="PF06114"/>
    </source>
</evidence>
<evidence type="ECO:0000256" key="1">
    <source>
        <dbReference type="SAM" id="MobiDB-lite"/>
    </source>
</evidence>
<dbReference type="PANTHER" id="PTHR43236">
    <property type="entry name" value="ANTITOXIN HIGA1"/>
    <property type="match status" value="1"/>
</dbReference>
<dbReference type="EMBL" id="CP028137">
    <property type="protein sequence ID" value="AZZ53643.1"/>
    <property type="molecule type" value="Genomic_DNA"/>
</dbReference>
<dbReference type="GO" id="GO:0003677">
    <property type="term" value="F:DNA binding"/>
    <property type="evidence" value="ECO:0007669"/>
    <property type="project" value="UniProtKB-KW"/>
</dbReference>
<dbReference type="AlphaFoldDB" id="A0A3Q9UTC6"/>
<dbReference type="KEGG" id="rfs:C1I64_17450"/>